<dbReference type="EMBL" id="JAOB01000060">
    <property type="protein sequence ID" value="EUA30340.1"/>
    <property type="molecule type" value="Genomic_DNA"/>
</dbReference>
<protein>
    <submittedName>
        <fullName evidence="4">Aldehyde dehydrogenase family protein</fullName>
    </submittedName>
</protein>
<evidence type="ECO:0000256" key="1">
    <source>
        <dbReference type="ARBA" id="ARBA00023002"/>
    </source>
</evidence>
<feature type="compositionally biased region" description="Polar residues" evidence="2">
    <location>
        <begin position="72"/>
        <end position="82"/>
    </location>
</feature>
<dbReference type="Gene3D" id="3.40.605.10">
    <property type="entry name" value="Aldehyde Dehydrogenase, Chain A, domain 1"/>
    <property type="match status" value="1"/>
</dbReference>
<evidence type="ECO:0000256" key="2">
    <source>
        <dbReference type="SAM" id="MobiDB-lite"/>
    </source>
</evidence>
<dbReference type="InterPro" id="IPR016162">
    <property type="entry name" value="Ald_DH_N"/>
</dbReference>
<feature type="compositionally biased region" description="Low complexity" evidence="2">
    <location>
        <begin position="83"/>
        <end position="93"/>
    </location>
</feature>
<dbReference type="GO" id="GO:0016491">
    <property type="term" value="F:oxidoreductase activity"/>
    <property type="evidence" value="ECO:0007669"/>
    <property type="project" value="UniProtKB-KW"/>
</dbReference>
<feature type="region of interest" description="Disordered" evidence="2">
    <location>
        <begin position="69"/>
        <end position="93"/>
    </location>
</feature>
<dbReference type="InterPro" id="IPR015590">
    <property type="entry name" value="Aldehyde_DH_dom"/>
</dbReference>
<dbReference type="PATRIC" id="fig|1299334.3.peg.6271"/>
<proteinExistence type="predicted"/>
<comment type="caution">
    <text evidence="4">The sequence shown here is derived from an EMBL/GenBank/DDBJ whole genome shotgun (WGS) entry which is preliminary data.</text>
</comment>
<dbReference type="Pfam" id="PF00171">
    <property type="entry name" value="Aldedh"/>
    <property type="match status" value="1"/>
</dbReference>
<name>X8AHL6_MYCXE</name>
<keyword evidence="1" id="KW-0560">Oxidoreductase</keyword>
<sequence>MKSSATPRRRVNDAQAAIAAARRAFDTTSWPTDVEFRIYCLDQLHRALVDHAEELRELTIAEVGATRALTHGPSSTSRSGLSATTPTCCAPTP</sequence>
<dbReference type="SUPFAM" id="SSF53720">
    <property type="entry name" value="ALDH-like"/>
    <property type="match status" value="1"/>
</dbReference>
<gene>
    <name evidence="4" type="ORF">I553_4597</name>
</gene>
<feature type="domain" description="Aldehyde dehydrogenase" evidence="3">
    <location>
        <begin position="7"/>
        <end position="71"/>
    </location>
</feature>
<accession>X8AHL6</accession>
<dbReference type="InterPro" id="IPR016161">
    <property type="entry name" value="Ald_DH/histidinol_DH"/>
</dbReference>
<evidence type="ECO:0000259" key="3">
    <source>
        <dbReference type="Pfam" id="PF00171"/>
    </source>
</evidence>
<organism evidence="4">
    <name type="scientific">Mycobacterium xenopi 4042</name>
    <dbReference type="NCBI Taxonomy" id="1299334"/>
    <lineage>
        <taxon>Bacteria</taxon>
        <taxon>Bacillati</taxon>
        <taxon>Actinomycetota</taxon>
        <taxon>Actinomycetes</taxon>
        <taxon>Mycobacteriales</taxon>
        <taxon>Mycobacteriaceae</taxon>
        <taxon>Mycobacterium</taxon>
    </lineage>
</organism>
<evidence type="ECO:0000313" key="4">
    <source>
        <dbReference type="EMBL" id="EUA30340.1"/>
    </source>
</evidence>
<dbReference type="AlphaFoldDB" id="X8AHL6"/>
<reference evidence="4" key="1">
    <citation type="submission" date="2014-01" db="EMBL/GenBank/DDBJ databases">
        <authorList>
            <person name="Brown-Elliot B."/>
            <person name="Wallace R."/>
            <person name="Lenaerts A."/>
            <person name="Ordway D."/>
            <person name="DeGroote M.A."/>
            <person name="Parker T."/>
            <person name="Sizemore C."/>
            <person name="Tallon L.J."/>
            <person name="Sadzewicz L.K."/>
            <person name="Sengamalay N."/>
            <person name="Fraser C.M."/>
            <person name="Hine E."/>
            <person name="Shefchek K.A."/>
            <person name="Das S.P."/>
            <person name="Tettelin H."/>
        </authorList>
    </citation>
    <scope>NUCLEOTIDE SEQUENCE [LARGE SCALE GENOMIC DNA]</scope>
    <source>
        <strain evidence="4">4042</strain>
    </source>
</reference>